<sequence length="643" mass="74178">MVKVERNHEVDCINWQKKLEILAGGDFSPYYKAWAWKKFLLEGDGEDLDLLVVMYYRMRDYQLAYYFAHLGWERKKNFFYRFYEVLSLLQLGYYEMAADIFWNSWERFCMELENIPVCAAEIMDMFVVFFFPSNSLPACIKEYYERNSNRPEVMLYALQEKILMSENSGQKKKLLDYIADILVYQLDGNRALYNHACTLIAVFDEKRRERYLSYVLEEGWLEPLVGEYIGERAWSLNNRDFIGTKKGLMPDKEKIRNQTKFYYQGLKDETFEIISYPWSYNAGSMHIVKVQDKVILFDLGDAAGESNGGLHMQDFLEANGINWEDLKAVFISHAHFDHWGSLGILKGKKIPVYLTEDTYNLIGKVDPSIFREINICLLREDRPVVIGDSISVEPFANGHIPGSVGFILEAEGKRLVYTGDFCLHDQFTVRGLDLSFLNRKPVDVLVMETTYGCKEANGLNYEDNRILLRRMVEELTEVGIKVLLPAFAIGRAQEIIAVLADMDHRVPVLLAGQAVPVFYYFVNRIAGFKERSSYVSVLSSNGVESNLILYPVIVASSGMLKRGTTSYHYLEKLLKRGKFAVIQTGYMEEDENISFIKAFNDYRLVWLKVNLSAHAGYEDLLHILEFLQPEKAVMVHGGGLEGF</sequence>
<dbReference type="GO" id="GO:0004521">
    <property type="term" value="F:RNA endonuclease activity"/>
    <property type="evidence" value="ECO:0007669"/>
    <property type="project" value="TreeGrafter"/>
</dbReference>
<dbReference type="InterPro" id="IPR036866">
    <property type="entry name" value="RibonucZ/Hydroxyglut_hydro"/>
</dbReference>
<dbReference type="SMART" id="SM00849">
    <property type="entry name" value="Lactamase_B"/>
    <property type="match status" value="1"/>
</dbReference>
<dbReference type="STRING" id="1123382.SAMN02745221_01531"/>
<dbReference type="Gene3D" id="3.40.50.10890">
    <property type="match status" value="1"/>
</dbReference>
<keyword evidence="3" id="KW-1185">Reference proteome</keyword>
<accession>A0A1M5PQ18</accession>
<dbReference type="Pfam" id="PF00753">
    <property type="entry name" value="Lactamase_B"/>
    <property type="match status" value="1"/>
</dbReference>
<dbReference type="RefSeq" id="WP_073092365.1">
    <property type="nucleotide sequence ID" value="NZ_FQWY01000025.1"/>
</dbReference>
<organism evidence="2 3">
    <name type="scientific">Thermosyntropha lipolytica DSM 11003</name>
    <dbReference type="NCBI Taxonomy" id="1123382"/>
    <lineage>
        <taxon>Bacteria</taxon>
        <taxon>Bacillati</taxon>
        <taxon>Bacillota</taxon>
        <taxon>Clostridia</taxon>
        <taxon>Eubacteriales</taxon>
        <taxon>Syntrophomonadaceae</taxon>
        <taxon>Thermosyntropha</taxon>
    </lineage>
</organism>
<dbReference type="Proteomes" id="UP000242329">
    <property type="component" value="Unassembled WGS sequence"/>
</dbReference>
<evidence type="ECO:0000313" key="2">
    <source>
        <dbReference type="EMBL" id="SHH03781.1"/>
    </source>
</evidence>
<dbReference type="EMBL" id="FQWY01000025">
    <property type="protein sequence ID" value="SHH03781.1"/>
    <property type="molecule type" value="Genomic_DNA"/>
</dbReference>
<evidence type="ECO:0000259" key="1">
    <source>
        <dbReference type="SMART" id="SM00849"/>
    </source>
</evidence>
<dbReference type="OrthoDB" id="9803916at2"/>
<reference evidence="3" key="1">
    <citation type="submission" date="2016-11" db="EMBL/GenBank/DDBJ databases">
        <authorList>
            <person name="Varghese N."/>
            <person name="Submissions S."/>
        </authorList>
    </citation>
    <scope>NUCLEOTIDE SEQUENCE [LARGE SCALE GENOMIC DNA]</scope>
    <source>
        <strain evidence="3">DSM 11003</strain>
    </source>
</reference>
<feature type="domain" description="Metallo-beta-lactamase" evidence="1">
    <location>
        <begin position="282"/>
        <end position="487"/>
    </location>
</feature>
<protein>
    <submittedName>
        <fullName evidence="2">RNA-metabolising metallo-beta-lactamase</fullName>
    </submittedName>
</protein>
<dbReference type="PANTHER" id="PTHR11203">
    <property type="entry name" value="CLEAVAGE AND POLYADENYLATION SPECIFICITY FACTOR FAMILY MEMBER"/>
    <property type="match status" value="1"/>
</dbReference>
<proteinExistence type="predicted"/>
<dbReference type="SUPFAM" id="SSF56281">
    <property type="entry name" value="Metallo-hydrolase/oxidoreductase"/>
    <property type="match status" value="1"/>
</dbReference>
<evidence type="ECO:0000313" key="3">
    <source>
        <dbReference type="Proteomes" id="UP000242329"/>
    </source>
</evidence>
<dbReference type="Gene3D" id="3.60.15.10">
    <property type="entry name" value="Ribonuclease Z/Hydroxyacylglutathione hydrolase-like"/>
    <property type="match status" value="2"/>
</dbReference>
<dbReference type="AlphaFoldDB" id="A0A1M5PQ18"/>
<dbReference type="InterPro" id="IPR011108">
    <property type="entry name" value="RMMBL"/>
</dbReference>
<dbReference type="InterPro" id="IPR001279">
    <property type="entry name" value="Metallo-B-lactamas"/>
</dbReference>
<dbReference type="PANTHER" id="PTHR11203:SF37">
    <property type="entry name" value="INTEGRATOR COMPLEX SUBUNIT 11"/>
    <property type="match status" value="1"/>
</dbReference>
<dbReference type="Pfam" id="PF07521">
    <property type="entry name" value="RMMBL"/>
    <property type="match status" value="1"/>
</dbReference>
<dbReference type="InterPro" id="IPR050698">
    <property type="entry name" value="MBL"/>
</dbReference>
<name>A0A1M5PQ18_9FIRM</name>
<gene>
    <name evidence="2" type="ORF">SAMN02745221_01531</name>
</gene>